<organism evidence="1 2">
    <name type="scientific">Bifidobacterium gallicum DSM 20093 = LMG 11596</name>
    <dbReference type="NCBI Taxonomy" id="561180"/>
    <lineage>
        <taxon>Bacteria</taxon>
        <taxon>Bacillati</taxon>
        <taxon>Actinomycetota</taxon>
        <taxon>Actinomycetes</taxon>
        <taxon>Bifidobacteriales</taxon>
        <taxon>Bifidobacteriaceae</taxon>
        <taxon>Bifidobacterium</taxon>
    </lineage>
</organism>
<dbReference type="EMBL" id="ABXB03000003">
    <property type="protein sequence ID" value="EFA22650.1"/>
    <property type="molecule type" value="Genomic_DNA"/>
</dbReference>
<gene>
    <name evidence="1" type="ORF">BIFGAL_03677</name>
</gene>
<reference evidence="1 2" key="1">
    <citation type="submission" date="2009-11" db="EMBL/GenBank/DDBJ databases">
        <authorList>
            <person name="Weinstock G."/>
            <person name="Sodergren E."/>
            <person name="Clifton S."/>
            <person name="Fulton L."/>
            <person name="Fulton B."/>
            <person name="Courtney L."/>
            <person name="Fronick C."/>
            <person name="Harrison M."/>
            <person name="Strong C."/>
            <person name="Farmer C."/>
            <person name="Delahaunty K."/>
            <person name="Markovic C."/>
            <person name="Hall O."/>
            <person name="Minx P."/>
            <person name="Tomlinson C."/>
            <person name="Mitreva M."/>
            <person name="Nelson J."/>
            <person name="Hou S."/>
            <person name="Wollam A."/>
            <person name="Pepin K.H."/>
            <person name="Johnson M."/>
            <person name="Bhonagiri V."/>
            <person name="Nash W.E."/>
            <person name="Warren W."/>
            <person name="Chinwalla A."/>
            <person name="Mardis E.R."/>
            <person name="Wilson R.K."/>
        </authorList>
    </citation>
    <scope>NUCLEOTIDE SEQUENCE [LARGE SCALE GENOMIC DNA]</scope>
    <source>
        <strain evidence="1 2">DSM 20093</strain>
    </source>
</reference>
<proteinExistence type="predicted"/>
<comment type="caution">
    <text evidence="1">The sequence shown here is derived from an EMBL/GenBank/DDBJ whole genome shotgun (WGS) entry which is preliminary data.</text>
</comment>
<evidence type="ECO:0000313" key="1">
    <source>
        <dbReference type="EMBL" id="EFA22650.1"/>
    </source>
</evidence>
<name>D1NV00_9BIFI</name>
<evidence type="ECO:0000313" key="2">
    <source>
        <dbReference type="Proteomes" id="UP000003656"/>
    </source>
</evidence>
<sequence length="44" mass="4947">MSHSPMRYSFVDHHAGFAMSAYLPAVGIHMRQRMIRITAVSLAT</sequence>
<dbReference type="AlphaFoldDB" id="D1NV00"/>
<accession>D1NV00</accession>
<protein>
    <submittedName>
        <fullName evidence="1">Uncharacterized protein</fullName>
    </submittedName>
</protein>
<dbReference type="Proteomes" id="UP000003656">
    <property type="component" value="Unassembled WGS sequence"/>
</dbReference>